<proteinExistence type="predicted"/>
<dbReference type="InterPro" id="IPR033469">
    <property type="entry name" value="CYTH-like_dom_sf"/>
</dbReference>
<organism evidence="2 3">
    <name type="scientific">Streptomyces alfalfae</name>
    <dbReference type="NCBI Taxonomy" id="1642299"/>
    <lineage>
        <taxon>Bacteria</taxon>
        <taxon>Bacillati</taxon>
        <taxon>Actinomycetota</taxon>
        <taxon>Actinomycetes</taxon>
        <taxon>Kitasatosporales</taxon>
        <taxon>Streptomycetaceae</taxon>
        <taxon>Streptomyces</taxon>
    </lineage>
</organism>
<dbReference type="Pfam" id="PF09359">
    <property type="entry name" value="VTC"/>
    <property type="match status" value="1"/>
</dbReference>
<feature type="domain" description="VTC" evidence="1">
    <location>
        <begin position="68"/>
        <end position="243"/>
    </location>
</feature>
<evidence type="ECO:0000259" key="1">
    <source>
        <dbReference type="Pfam" id="PF09359"/>
    </source>
</evidence>
<protein>
    <recommendedName>
        <fullName evidence="1">VTC domain-containing protein</fullName>
    </recommendedName>
</protein>
<accession>A0ABM6GVF9</accession>
<dbReference type="Proteomes" id="UP000187191">
    <property type="component" value="Chromosome"/>
</dbReference>
<sequence length="270" mass="30074">MNPAVRAIGRAALAARPVALDEVNARAELLARFDRSYLVPVDVFEDLAALLTDPRRPGGPYRALSMGGKRWFRYHSTYYDTPDLLTFHDHRQGRRLRYRIRERVYRDSGERQFEIKLKSGRGETVKHRRRLEGDDHALDAVRQGFLAGVLRGSYGVEAPAGLTPSLVTDYQRATFVADGRRITCDAGLVVRDTATGRTAEADPGLVLVETKTKGHLTEADRVLHRFGVRAADFTKYCGGYAAVRPELGVNKWARAVRTAFPRPARAGTPG</sequence>
<gene>
    <name evidence="2" type="ORF">A7J05_17130</name>
</gene>
<evidence type="ECO:0000313" key="3">
    <source>
        <dbReference type="Proteomes" id="UP000187191"/>
    </source>
</evidence>
<dbReference type="RefSeq" id="WP_076685228.1">
    <property type="nucleotide sequence ID" value="NZ_CP015588.1"/>
</dbReference>
<dbReference type="EMBL" id="CP015588">
    <property type="protein sequence ID" value="APY87225.1"/>
    <property type="molecule type" value="Genomic_DNA"/>
</dbReference>
<evidence type="ECO:0000313" key="2">
    <source>
        <dbReference type="EMBL" id="APY87225.1"/>
    </source>
</evidence>
<keyword evidence="3" id="KW-1185">Reference proteome</keyword>
<reference evidence="2 3" key="1">
    <citation type="submission" date="2016-05" db="EMBL/GenBank/DDBJ databases">
        <authorList>
            <person name="Gu J."/>
        </authorList>
    </citation>
    <scope>NUCLEOTIDE SEQUENCE [LARGE SCALE GENOMIC DNA]</scope>
    <source>
        <strain evidence="2 3">ACCC40021</strain>
    </source>
</reference>
<name>A0ABM6GVF9_9ACTN</name>
<dbReference type="SUPFAM" id="SSF55154">
    <property type="entry name" value="CYTH-like phosphatases"/>
    <property type="match status" value="1"/>
</dbReference>
<dbReference type="InterPro" id="IPR018966">
    <property type="entry name" value="VTC_domain"/>
</dbReference>